<dbReference type="InterPro" id="IPR032585">
    <property type="entry name" value="DUF4912"/>
</dbReference>
<sequence>MNLIEDIVKLKEKGLTLQEIAQRMNMSLGKVQYRWNKYRQQQTPLHHDLPPEAVAVKQKEKWSMPYEYEEDIVCLMPRTSDSLYAYWSLTEAIEQMAEHHFRTKWEELPSVLKVYDVTDINFFGHNAHRTFEVELPPMTNNWFLQSLEPGRTYIVDIGTRTFDGSFFTLLRSNPAETSPDPYNSLHDEKIERWKHQDVSQPEWLENFSTYSYYQKIR</sequence>
<dbReference type="Proteomes" id="UP000076567">
    <property type="component" value="Unassembled WGS sequence"/>
</dbReference>
<protein>
    <recommendedName>
        <fullName evidence="3">DUF4912 domain-containing protein</fullName>
    </recommendedName>
</protein>
<name>A0A165NKP0_9BACL</name>
<organism evidence="1 2">
    <name type="scientific">Fictibacillus phosphorivorans</name>
    <dbReference type="NCBI Taxonomy" id="1221500"/>
    <lineage>
        <taxon>Bacteria</taxon>
        <taxon>Bacillati</taxon>
        <taxon>Bacillota</taxon>
        <taxon>Bacilli</taxon>
        <taxon>Bacillales</taxon>
        <taxon>Fictibacillaceae</taxon>
        <taxon>Fictibacillus</taxon>
    </lineage>
</organism>
<accession>A0A165NKP0</accession>
<proteinExistence type="predicted"/>
<dbReference type="OrthoDB" id="9812700at2"/>
<gene>
    <name evidence="1" type="ORF">AWM68_08715</name>
</gene>
<evidence type="ECO:0008006" key="3">
    <source>
        <dbReference type="Google" id="ProtNLM"/>
    </source>
</evidence>
<evidence type="ECO:0000313" key="2">
    <source>
        <dbReference type="Proteomes" id="UP000076567"/>
    </source>
</evidence>
<dbReference type="RefSeq" id="WP_066242375.1">
    <property type="nucleotide sequence ID" value="NZ_LRFC01000023.1"/>
</dbReference>
<comment type="caution">
    <text evidence="1">The sequence shown here is derived from an EMBL/GenBank/DDBJ whole genome shotgun (WGS) entry which is preliminary data.</text>
</comment>
<dbReference type="AlphaFoldDB" id="A0A165NKP0"/>
<evidence type="ECO:0000313" key="1">
    <source>
        <dbReference type="EMBL" id="KZE66430.1"/>
    </source>
</evidence>
<dbReference type="EMBL" id="LRFC01000023">
    <property type="protein sequence ID" value="KZE66430.1"/>
    <property type="molecule type" value="Genomic_DNA"/>
</dbReference>
<reference evidence="2" key="1">
    <citation type="submission" date="2016-01" db="EMBL/GenBank/DDBJ databases">
        <title>Draft genome of Chromobacterium sp. F49.</title>
        <authorList>
            <person name="Hong K.W."/>
        </authorList>
    </citation>
    <scope>NUCLEOTIDE SEQUENCE [LARGE SCALE GENOMIC DNA]</scope>
    <source>
        <strain evidence="2">P7IIIA</strain>
    </source>
</reference>
<keyword evidence="2" id="KW-1185">Reference proteome</keyword>
<dbReference type="Pfam" id="PF16258">
    <property type="entry name" value="DUF4912"/>
    <property type="match status" value="1"/>
</dbReference>